<dbReference type="SUPFAM" id="SSF53271">
    <property type="entry name" value="PRTase-like"/>
    <property type="match status" value="1"/>
</dbReference>
<dbReference type="EMBL" id="ON529857">
    <property type="protein sequence ID" value="USN15326.1"/>
    <property type="molecule type" value="Genomic_DNA"/>
</dbReference>
<keyword evidence="2" id="KW-1185">Reference proteome</keyword>
<keyword evidence="1" id="KW-0328">Glycosyltransferase</keyword>
<keyword evidence="1" id="KW-0808">Transferase</keyword>
<dbReference type="Pfam" id="PF15610">
    <property type="entry name" value="PRTase_3"/>
    <property type="match status" value="1"/>
</dbReference>
<gene>
    <name evidence="1" type="ORF">KIKIMORA_01800</name>
</gene>
<name>A0A9E7SL19_9CAUD</name>
<dbReference type="InterPro" id="IPR028944">
    <property type="entry name" value="PRTase_ComF-like"/>
</dbReference>
<reference evidence="1 2" key="1">
    <citation type="submission" date="2022-05" db="EMBL/GenBank/DDBJ databases">
        <authorList>
            <person name="Friedrich I."/>
            <person name="Poehlein A."/>
            <person name="Schneider D."/>
            <person name="Hertel R."/>
            <person name="Daniel R."/>
        </authorList>
    </citation>
    <scope>NUCLEOTIDE SEQUENCE [LARGE SCALE GENOMIC DNA]</scope>
</reference>
<dbReference type="Proteomes" id="UP001056576">
    <property type="component" value="Segment"/>
</dbReference>
<dbReference type="GO" id="GO:0016757">
    <property type="term" value="F:glycosyltransferase activity"/>
    <property type="evidence" value="ECO:0007669"/>
    <property type="project" value="UniProtKB-KW"/>
</dbReference>
<dbReference type="InterPro" id="IPR029057">
    <property type="entry name" value="PRTase-like"/>
</dbReference>
<organism evidence="1 2">
    <name type="scientific">Brevundimonas phage vB_BpoS-Kikimora</name>
    <dbReference type="NCBI Taxonomy" id="2948601"/>
    <lineage>
        <taxon>Viruses</taxon>
        <taxon>Duplodnaviria</taxon>
        <taxon>Heunggongvirae</taxon>
        <taxon>Uroviricota</taxon>
        <taxon>Caudoviricetes</taxon>
        <taxon>Jeanschmidtviridae</taxon>
        <taxon>Kikimoravirus</taxon>
        <taxon>Kikimoravirus kikimora</taxon>
    </lineage>
</organism>
<proteinExistence type="predicted"/>
<sequence length="281" mass="32147">MTAAGPFVVHRFACLDTAPFNPGDYSRLKFGSDRVARDFGYEMAERFFLSHRDRLMNERCVVIPSAYNVVEIAATILARHFMDRLNDLVTRAGGDIVEWTTMHRTVSYLNDYADVSAEERLKLLGQDRLYIKADFIAGKTLIFVDDIQITGTHELKIEQFLAEYGYDNPTIFAYYAKYTGDRAKIEGDLNRSGIRTLSDFLTMHLEEPAHIMVRTLRLWLQSTPQEREAGFDLVSPAYIAALYHAVLARGYYKVPELAEGFEALRSRYDRLYNEQPAQAVA</sequence>
<accession>A0A9E7SL19</accession>
<protein>
    <submittedName>
        <fullName evidence="1">Phosphoribosyltransferase-like protein</fullName>
    </submittedName>
</protein>
<evidence type="ECO:0000313" key="1">
    <source>
        <dbReference type="EMBL" id="USN15326.1"/>
    </source>
</evidence>
<evidence type="ECO:0000313" key="2">
    <source>
        <dbReference type="Proteomes" id="UP001056576"/>
    </source>
</evidence>